<dbReference type="PANTHER" id="PTHR40255">
    <property type="entry name" value="UPF0093 MEMBRANE PROTEIN SLR1790"/>
    <property type="match status" value="1"/>
</dbReference>
<keyword evidence="12 14" id="KW-0472">Membrane</keyword>
<accession>A0ABT9Q109</accession>
<keyword evidence="9 15" id="KW-1133">Transmembrane helix</keyword>
<keyword evidence="5 14" id="KW-1003">Cell membrane</keyword>
<sequence>MLIALLKFVHITMIAIWAAGLISLPGLYVQRAHVKDKDALYRLQMMVRYAYVTIISPSAFIAVATGTALIFGQQTYAPWFSLKLLFVGVLVILHVLTGLIIIRLFKEGENYPVWRFVMATAITAIVAAVIVFLALAKPPIDTEFAGELMRPGGLRTIVERLSPWPIP</sequence>
<evidence type="ECO:0000256" key="13">
    <source>
        <dbReference type="ARBA" id="ARBA00048390"/>
    </source>
</evidence>
<reference evidence="16 17" key="1">
    <citation type="submission" date="2023-07" db="EMBL/GenBank/DDBJ databases">
        <title>Sorghum-associated microbial communities from plants grown in Nebraska, USA.</title>
        <authorList>
            <person name="Schachtman D."/>
        </authorList>
    </citation>
    <scope>NUCLEOTIDE SEQUENCE [LARGE SCALE GENOMIC DNA]</scope>
    <source>
        <strain evidence="16 17">DS1307</strain>
    </source>
</reference>
<keyword evidence="6 14" id="KW-0349">Heme</keyword>
<keyword evidence="7 15" id="KW-0812">Transmembrane</keyword>
<comment type="pathway">
    <text evidence="2 14">Porphyrin-containing compound metabolism; protoporphyrin-IX biosynthesis; protoporphyrin-IX from protoporphyrinogen-IX: step 1/1.</text>
</comment>
<dbReference type="RefSeq" id="WP_306839324.1">
    <property type="nucleotide sequence ID" value="NZ_JAUSRF010000022.1"/>
</dbReference>
<feature type="transmembrane region" description="Helical" evidence="15">
    <location>
        <begin position="49"/>
        <end position="72"/>
    </location>
</feature>
<name>A0ABT9Q109_9HYPH</name>
<feature type="transmembrane region" description="Helical" evidence="15">
    <location>
        <begin position="6"/>
        <end position="28"/>
    </location>
</feature>
<proteinExistence type="inferred from homology"/>
<comment type="caution">
    <text evidence="16">The sequence shown here is derived from an EMBL/GenBank/DDBJ whole genome shotgun (WGS) entry which is preliminary data.</text>
</comment>
<evidence type="ECO:0000256" key="3">
    <source>
        <dbReference type="ARBA" id="ARBA00006501"/>
    </source>
</evidence>
<keyword evidence="17" id="KW-1185">Reference proteome</keyword>
<evidence type="ECO:0000256" key="2">
    <source>
        <dbReference type="ARBA" id="ARBA00005073"/>
    </source>
</evidence>
<evidence type="ECO:0000313" key="17">
    <source>
        <dbReference type="Proteomes" id="UP001241472"/>
    </source>
</evidence>
<comment type="function">
    <text evidence="14">Catalyzes the oxidation of protoporphyrinogen IX to protoporphyrin IX.</text>
</comment>
<feature type="transmembrane region" description="Helical" evidence="15">
    <location>
        <begin position="84"/>
        <end position="104"/>
    </location>
</feature>
<feature type="transmembrane region" description="Helical" evidence="15">
    <location>
        <begin position="116"/>
        <end position="136"/>
    </location>
</feature>
<evidence type="ECO:0000256" key="10">
    <source>
        <dbReference type="ARBA" id="ARBA00023002"/>
    </source>
</evidence>
<evidence type="ECO:0000256" key="12">
    <source>
        <dbReference type="ARBA" id="ARBA00023136"/>
    </source>
</evidence>
<keyword evidence="8 14" id="KW-0479">Metal-binding</keyword>
<protein>
    <recommendedName>
        <fullName evidence="4 14">Protoporphyrinogen IX oxidase</fullName>
        <ecNumber evidence="14">1.3.99.-</ecNumber>
    </recommendedName>
</protein>
<dbReference type="PIRSF" id="PIRSF004638">
    <property type="entry name" value="UCP004638"/>
    <property type="match status" value="1"/>
</dbReference>
<keyword evidence="10" id="KW-0560">Oxidoreductase</keyword>
<evidence type="ECO:0000313" key="16">
    <source>
        <dbReference type="EMBL" id="MDP9840066.1"/>
    </source>
</evidence>
<evidence type="ECO:0000256" key="7">
    <source>
        <dbReference type="ARBA" id="ARBA00022692"/>
    </source>
</evidence>
<keyword evidence="11 14" id="KW-0408">Iron</keyword>
<evidence type="ECO:0000256" key="1">
    <source>
        <dbReference type="ARBA" id="ARBA00004651"/>
    </source>
</evidence>
<comment type="cofactor">
    <cofactor evidence="14">
        <name>heme b</name>
        <dbReference type="ChEBI" id="CHEBI:60344"/>
    </cofactor>
    <text evidence="14">Binds 1 heme b (iron(II)-protoporphyrin IX) group per subunit.</text>
</comment>
<evidence type="ECO:0000256" key="15">
    <source>
        <dbReference type="SAM" id="Phobius"/>
    </source>
</evidence>
<organism evidence="16 17">
    <name type="scientific">Neorhizobium huautlense</name>
    <dbReference type="NCBI Taxonomy" id="67774"/>
    <lineage>
        <taxon>Bacteria</taxon>
        <taxon>Pseudomonadati</taxon>
        <taxon>Pseudomonadota</taxon>
        <taxon>Alphaproteobacteria</taxon>
        <taxon>Hyphomicrobiales</taxon>
        <taxon>Rhizobiaceae</taxon>
        <taxon>Rhizobium/Agrobacterium group</taxon>
        <taxon>Neorhizobium</taxon>
    </lineage>
</organism>
<dbReference type="EMBL" id="JAUSRF010000022">
    <property type="protein sequence ID" value="MDP9840066.1"/>
    <property type="molecule type" value="Genomic_DNA"/>
</dbReference>
<dbReference type="Proteomes" id="UP001241472">
    <property type="component" value="Unassembled WGS sequence"/>
</dbReference>
<comment type="catalytic activity">
    <reaction evidence="13 14">
        <text>protoporphyrinogen IX + 3 A = protoporphyrin IX + 3 AH2</text>
        <dbReference type="Rhea" id="RHEA:62000"/>
        <dbReference type="ChEBI" id="CHEBI:13193"/>
        <dbReference type="ChEBI" id="CHEBI:17499"/>
        <dbReference type="ChEBI" id="CHEBI:57306"/>
        <dbReference type="ChEBI" id="CHEBI:57307"/>
    </reaction>
</comment>
<dbReference type="InterPro" id="IPR005265">
    <property type="entry name" value="HemJ-like"/>
</dbReference>
<evidence type="ECO:0000256" key="8">
    <source>
        <dbReference type="ARBA" id="ARBA00022723"/>
    </source>
</evidence>
<evidence type="ECO:0000256" key="5">
    <source>
        <dbReference type="ARBA" id="ARBA00022475"/>
    </source>
</evidence>
<comment type="subcellular location">
    <subcellularLocation>
        <location evidence="1">Cell membrane</location>
        <topology evidence="1">Multi-pass membrane protein</topology>
    </subcellularLocation>
</comment>
<gene>
    <name evidence="16" type="ORF">J2T09_004846</name>
</gene>
<evidence type="ECO:0000256" key="4">
    <source>
        <dbReference type="ARBA" id="ARBA00017504"/>
    </source>
</evidence>
<dbReference type="Pfam" id="PF03653">
    <property type="entry name" value="UPF0093"/>
    <property type="match status" value="1"/>
</dbReference>
<evidence type="ECO:0000256" key="11">
    <source>
        <dbReference type="ARBA" id="ARBA00023004"/>
    </source>
</evidence>
<dbReference type="EC" id="1.3.99.-" evidence="14"/>
<evidence type="ECO:0000256" key="6">
    <source>
        <dbReference type="ARBA" id="ARBA00022617"/>
    </source>
</evidence>
<evidence type="ECO:0000256" key="9">
    <source>
        <dbReference type="ARBA" id="ARBA00022989"/>
    </source>
</evidence>
<evidence type="ECO:0000256" key="14">
    <source>
        <dbReference type="PIRNR" id="PIRNR004638"/>
    </source>
</evidence>
<comment type="similarity">
    <text evidence="3 14">Belongs to the HemJ family.</text>
</comment>
<dbReference type="PANTHER" id="PTHR40255:SF1">
    <property type="entry name" value="PROTOPORPHYRINOGEN IX OXIDASE"/>
    <property type="match status" value="1"/>
</dbReference>